<dbReference type="GO" id="GO:0046872">
    <property type="term" value="F:metal ion binding"/>
    <property type="evidence" value="ECO:0007669"/>
    <property type="project" value="UniProtKB-KW"/>
</dbReference>
<dbReference type="InterPro" id="IPR033394">
    <property type="entry name" value="Svf1-like_C"/>
</dbReference>
<dbReference type="InterPro" id="IPR001915">
    <property type="entry name" value="Peptidase_M48"/>
</dbReference>
<dbReference type="GO" id="GO:0006979">
    <property type="term" value="P:response to oxidative stress"/>
    <property type="evidence" value="ECO:0007669"/>
    <property type="project" value="InterPro"/>
</dbReference>
<keyword evidence="10" id="KW-0472">Membrane</keyword>
<dbReference type="AlphaFoldDB" id="A0A4S4M7L1"/>
<keyword evidence="10" id="KW-0812">Transmembrane</keyword>
<keyword evidence="7" id="KW-0378">Hydrolase</keyword>
<evidence type="ECO:0008006" key="16">
    <source>
        <dbReference type="Google" id="ProtNLM"/>
    </source>
</evidence>
<feature type="domain" description="Svf1-like N-terminal" evidence="12">
    <location>
        <begin position="50"/>
        <end position="221"/>
    </location>
</feature>
<evidence type="ECO:0000256" key="7">
    <source>
        <dbReference type="ARBA" id="ARBA00022801"/>
    </source>
</evidence>
<comment type="caution">
    <text evidence="14">The sequence shown here is derived from an EMBL/GenBank/DDBJ whole genome shotgun (WGS) entry which is preliminary data.</text>
</comment>
<comment type="similarity">
    <text evidence="3">Belongs to the SVF1 family.</text>
</comment>
<gene>
    <name evidence="14" type="ORF">EW146_g686</name>
</gene>
<keyword evidence="8" id="KW-0862">Zinc</keyword>
<dbReference type="Pfam" id="PF08622">
    <property type="entry name" value="Svf1"/>
    <property type="match status" value="1"/>
</dbReference>
<evidence type="ECO:0000259" key="11">
    <source>
        <dbReference type="Pfam" id="PF01435"/>
    </source>
</evidence>
<dbReference type="Pfam" id="PF01435">
    <property type="entry name" value="Peptidase_M48"/>
    <property type="match status" value="1"/>
</dbReference>
<evidence type="ECO:0000313" key="14">
    <source>
        <dbReference type="EMBL" id="THH20727.1"/>
    </source>
</evidence>
<dbReference type="PANTHER" id="PTHR47107">
    <property type="entry name" value="SVF1-LIKE PROTEIN YDR222W-RELATED"/>
    <property type="match status" value="1"/>
</dbReference>
<protein>
    <recommendedName>
        <fullName evidence="16">Peptidase M48 domain-containing protein</fullName>
    </recommendedName>
</protein>
<keyword evidence="4" id="KW-0963">Cytoplasm</keyword>
<proteinExistence type="inferred from homology"/>
<organism evidence="14 15">
    <name type="scientific">Bondarzewia mesenterica</name>
    <dbReference type="NCBI Taxonomy" id="1095465"/>
    <lineage>
        <taxon>Eukaryota</taxon>
        <taxon>Fungi</taxon>
        <taxon>Dikarya</taxon>
        <taxon>Basidiomycota</taxon>
        <taxon>Agaricomycotina</taxon>
        <taxon>Agaricomycetes</taxon>
        <taxon>Russulales</taxon>
        <taxon>Bondarzewiaceae</taxon>
        <taxon>Bondarzewia</taxon>
    </lineage>
</organism>
<feature type="domain" description="Svf1-like C-terminal" evidence="13">
    <location>
        <begin position="223"/>
        <end position="402"/>
    </location>
</feature>
<dbReference type="PANTHER" id="PTHR47107:SF1">
    <property type="entry name" value="CERAMIDE-BINDING PROTEIN SVF1-RELATED"/>
    <property type="match status" value="1"/>
</dbReference>
<dbReference type="InterPro" id="IPR051385">
    <property type="entry name" value="Ceramide-binding_SVF1"/>
</dbReference>
<dbReference type="GO" id="GO:0005737">
    <property type="term" value="C:cytoplasm"/>
    <property type="evidence" value="ECO:0007669"/>
    <property type="project" value="UniProtKB-SubCell"/>
</dbReference>
<evidence type="ECO:0000256" key="5">
    <source>
        <dbReference type="ARBA" id="ARBA00022670"/>
    </source>
</evidence>
<dbReference type="SUPFAM" id="SSF159245">
    <property type="entry name" value="AttH-like"/>
    <property type="match status" value="1"/>
</dbReference>
<keyword evidence="6" id="KW-0479">Metal-binding</keyword>
<evidence type="ECO:0000256" key="4">
    <source>
        <dbReference type="ARBA" id="ARBA00022490"/>
    </source>
</evidence>
<sequence>MFSSIFSTSPPVDPKAPTFHPVSSRYPADELFGELEPQDTEWLCAGGFVTETQIWYNILEDGTSVMCQVIHSSIGVWYPTIQFTCKIFNPKTGESVWRSVNVSNFVTPPPGLDKRSSKADQFTITHKSHPDSDFPESYSLSVNLSNDFQVSLEIRRPASVPGYKVGKGPEGGYSYFGADPKKADGYVIHRFWPRDIATGHIILDGKAMPIEGPGMFVHAIQGMRPNLVASRWNFAHFQSQAHGGVSAIQMEFTTIDAYGRKGSGSGFATANIGSLVIGGKLVTVTAETKWPGETQAENAEVISRAVHLKPVHDPDTGYAQPTELLFRWAGPSLLPDAPGKIDGTISVEVGDPASPKGLIEKVDVLAEIPSVVKAVVSYVAGTKPYIYQWINPTKLVLTGPDTIVPDSPRQFGRSTSYYGGIRAPASTAGFHSTARNEALPFVSILAFFKASTALELARTAARVAFTLIPVLLLKNHRTRKVLRHVEEAKKKDPNATILPRFDRLVKDKGEVLRRMRRRTIAFHALLFTPAFLFWAAIVASMERTPLTGRWRLILISPEEEQDISSQLAGSGWYQAVGDIIAADGPPKIIPPSDWRYAWVRDTLRRLESAIPTLGIEQTLEPAWLERGPDDVPLPPPADFPLRPRPRASEYIHLVCQLTNSRPVSTTPHIIPGPPYSLVVVDRPDACNAFSYGFGPDGAGGLVVFSGFLDQIMKRHPPSQATTTSNLPQSEETSWWQLLFGSFLSVTPPVQQYQPTPEQTSDLAILLAHELAHLVLSHHLETLSSKSVILPGMLSFISDFVRTLIFPVTMLFGPFVNDAVAQMGKVGSRELTKLGEYCTSETQEIEADVVSARRSGGDRERNRLVMKIMGSGHPVNELRVKKLRDEIERWRAERLRVLTEIKVQAQADMDAAAMAS</sequence>
<evidence type="ECO:0000256" key="3">
    <source>
        <dbReference type="ARBA" id="ARBA00009069"/>
    </source>
</evidence>
<evidence type="ECO:0000259" key="13">
    <source>
        <dbReference type="Pfam" id="PF17187"/>
    </source>
</evidence>
<keyword evidence="5" id="KW-0645">Protease</keyword>
<evidence type="ECO:0000256" key="9">
    <source>
        <dbReference type="ARBA" id="ARBA00023049"/>
    </source>
</evidence>
<evidence type="ECO:0000313" key="15">
    <source>
        <dbReference type="Proteomes" id="UP000310158"/>
    </source>
</evidence>
<feature type="transmembrane region" description="Helical" evidence="10">
    <location>
        <begin position="456"/>
        <end position="473"/>
    </location>
</feature>
<keyword evidence="10" id="KW-1133">Transmembrane helix</keyword>
<keyword evidence="15" id="KW-1185">Reference proteome</keyword>
<dbReference type="EMBL" id="SGPL01000015">
    <property type="protein sequence ID" value="THH20727.1"/>
    <property type="molecule type" value="Genomic_DNA"/>
</dbReference>
<evidence type="ECO:0000256" key="6">
    <source>
        <dbReference type="ARBA" id="ARBA00022723"/>
    </source>
</evidence>
<evidence type="ECO:0000256" key="10">
    <source>
        <dbReference type="SAM" id="Phobius"/>
    </source>
</evidence>
<evidence type="ECO:0000259" key="12">
    <source>
        <dbReference type="Pfam" id="PF08622"/>
    </source>
</evidence>
<dbReference type="Pfam" id="PF17187">
    <property type="entry name" value="Svf1_C"/>
    <property type="match status" value="1"/>
</dbReference>
<evidence type="ECO:0000256" key="8">
    <source>
        <dbReference type="ARBA" id="ARBA00022833"/>
    </source>
</evidence>
<evidence type="ECO:0000256" key="2">
    <source>
        <dbReference type="ARBA" id="ARBA00004496"/>
    </source>
</evidence>
<dbReference type="OrthoDB" id="2590239at2759"/>
<reference evidence="14 15" key="1">
    <citation type="submission" date="2019-02" db="EMBL/GenBank/DDBJ databases">
        <title>Genome sequencing of the rare red list fungi Bondarzewia mesenterica.</title>
        <authorList>
            <person name="Buettner E."/>
            <person name="Kellner H."/>
        </authorList>
    </citation>
    <scope>NUCLEOTIDE SEQUENCE [LARGE SCALE GENOMIC DNA]</scope>
    <source>
        <strain evidence="14 15">DSM 108281</strain>
    </source>
</reference>
<evidence type="ECO:0000256" key="1">
    <source>
        <dbReference type="ARBA" id="ARBA00001947"/>
    </source>
</evidence>
<comment type="cofactor">
    <cofactor evidence="1">
        <name>Zn(2+)</name>
        <dbReference type="ChEBI" id="CHEBI:29105"/>
    </cofactor>
</comment>
<name>A0A4S4M7L1_9AGAM</name>
<accession>A0A4S4M7L1</accession>
<dbReference type="Proteomes" id="UP000310158">
    <property type="component" value="Unassembled WGS sequence"/>
</dbReference>
<feature type="domain" description="Peptidase M48" evidence="11">
    <location>
        <begin position="670"/>
        <end position="885"/>
    </location>
</feature>
<dbReference type="InterPro" id="IPR013931">
    <property type="entry name" value="Svf1-like_N"/>
</dbReference>
<keyword evidence="9" id="KW-0482">Metalloprotease</keyword>
<dbReference type="GO" id="GO:0004222">
    <property type="term" value="F:metalloendopeptidase activity"/>
    <property type="evidence" value="ECO:0007669"/>
    <property type="project" value="InterPro"/>
</dbReference>
<feature type="transmembrane region" description="Helical" evidence="10">
    <location>
        <begin position="520"/>
        <end position="541"/>
    </location>
</feature>
<comment type="subcellular location">
    <subcellularLocation>
        <location evidence="2">Cytoplasm</location>
    </subcellularLocation>
</comment>
<dbReference type="GO" id="GO:0006508">
    <property type="term" value="P:proteolysis"/>
    <property type="evidence" value="ECO:0007669"/>
    <property type="project" value="UniProtKB-KW"/>
</dbReference>